<evidence type="ECO:0000256" key="1">
    <source>
        <dbReference type="ARBA" id="ARBA00008857"/>
    </source>
</evidence>
<dbReference type="Pfam" id="PF22022">
    <property type="entry name" value="Phage_int_M"/>
    <property type="match status" value="1"/>
</dbReference>
<dbReference type="InterPro" id="IPR038488">
    <property type="entry name" value="Integrase_DNA-bd_sf"/>
</dbReference>
<dbReference type="InterPro" id="IPR010998">
    <property type="entry name" value="Integrase_recombinase_N"/>
</dbReference>
<dbReference type="Gene3D" id="1.10.150.130">
    <property type="match status" value="1"/>
</dbReference>
<dbReference type="InterPro" id="IPR002104">
    <property type="entry name" value="Integrase_catalytic"/>
</dbReference>
<evidence type="ECO:0000256" key="3">
    <source>
        <dbReference type="ARBA" id="ARBA00023125"/>
    </source>
</evidence>
<dbReference type="Proteomes" id="UP000664288">
    <property type="component" value="Unassembled WGS sequence"/>
</dbReference>
<dbReference type="InterPro" id="IPR053876">
    <property type="entry name" value="Phage_int_M"/>
</dbReference>
<accession>A0ABS3J6B7</accession>
<gene>
    <name evidence="6" type="ORF">J1C47_16380</name>
</gene>
<dbReference type="InterPro" id="IPR050808">
    <property type="entry name" value="Phage_Integrase"/>
</dbReference>
<dbReference type="Gene3D" id="3.30.160.390">
    <property type="entry name" value="Integrase, DNA-binding domain"/>
    <property type="match status" value="1"/>
</dbReference>
<comment type="similarity">
    <text evidence="1">Belongs to the 'phage' integrase family.</text>
</comment>
<dbReference type="SUPFAM" id="SSF56349">
    <property type="entry name" value="DNA breaking-rejoining enzymes"/>
    <property type="match status" value="1"/>
</dbReference>
<name>A0ABS3J6B7_9HYPH</name>
<keyword evidence="7" id="KW-1185">Reference proteome</keyword>
<dbReference type="PANTHER" id="PTHR30629:SF2">
    <property type="entry name" value="PROPHAGE INTEGRASE INTS-RELATED"/>
    <property type="match status" value="1"/>
</dbReference>
<evidence type="ECO:0000256" key="2">
    <source>
        <dbReference type="ARBA" id="ARBA00022908"/>
    </source>
</evidence>
<dbReference type="CDD" id="cd00801">
    <property type="entry name" value="INT_P4_C"/>
    <property type="match status" value="1"/>
</dbReference>
<comment type="caution">
    <text evidence="6">The sequence shown here is derived from an EMBL/GenBank/DDBJ whole genome shotgun (WGS) entry which is preliminary data.</text>
</comment>
<dbReference type="Gene3D" id="1.10.443.10">
    <property type="entry name" value="Intergrase catalytic core"/>
    <property type="match status" value="1"/>
</dbReference>
<organism evidence="6 7">
    <name type="scientific">Jiella sonneratiae</name>
    <dbReference type="NCBI Taxonomy" id="2816856"/>
    <lineage>
        <taxon>Bacteria</taxon>
        <taxon>Pseudomonadati</taxon>
        <taxon>Pseudomonadota</taxon>
        <taxon>Alphaproteobacteria</taxon>
        <taxon>Hyphomicrobiales</taxon>
        <taxon>Aurantimonadaceae</taxon>
        <taxon>Jiella</taxon>
    </lineage>
</organism>
<evidence type="ECO:0000256" key="4">
    <source>
        <dbReference type="ARBA" id="ARBA00023172"/>
    </source>
</evidence>
<dbReference type="PANTHER" id="PTHR30629">
    <property type="entry name" value="PROPHAGE INTEGRASE"/>
    <property type="match status" value="1"/>
</dbReference>
<dbReference type="EMBL" id="JAFMPY010000018">
    <property type="protein sequence ID" value="MBO0905223.1"/>
    <property type="molecule type" value="Genomic_DNA"/>
</dbReference>
<keyword evidence="4" id="KW-0233">DNA recombination</keyword>
<reference evidence="6 7" key="1">
    <citation type="submission" date="2021-03" db="EMBL/GenBank/DDBJ databases">
        <title>Whole genome sequence of Jiella sp. MQZ13P-4.</title>
        <authorList>
            <person name="Tuo L."/>
        </authorList>
    </citation>
    <scope>NUCLEOTIDE SEQUENCE [LARGE SCALE GENOMIC DNA]</scope>
    <source>
        <strain evidence="6 7">MQZ13P-4</strain>
    </source>
</reference>
<dbReference type="InterPro" id="IPR025166">
    <property type="entry name" value="Integrase_DNA_bind_dom"/>
</dbReference>
<evidence type="ECO:0000259" key="5">
    <source>
        <dbReference type="PROSITE" id="PS51898"/>
    </source>
</evidence>
<dbReference type="RefSeq" id="WP_207351858.1">
    <property type="nucleotide sequence ID" value="NZ_JAFMPY010000018.1"/>
</dbReference>
<dbReference type="InterPro" id="IPR011010">
    <property type="entry name" value="DNA_brk_join_enz"/>
</dbReference>
<dbReference type="Pfam" id="PF13356">
    <property type="entry name" value="Arm-DNA-bind_3"/>
    <property type="match status" value="1"/>
</dbReference>
<proteinExistence type="inferred from homology"/>
<dbReference type="Pfam" id="PF00589">
    <property type="entry name" value="Phage_integrase"/>
    <property type="match status" value="1"/>
</dbReference>
<evidence type="ECO:0000313" key="6">
    <source>
        <dbReference type="EMBL" id="MBO0905223.1"/>
    </source>
</evidence>
<sequence length="404" mass="44859">MNHLKATQLRGIAATGKIQKFNDGGGLYLHVTPKGSASWRIEYAVAGERRSKSFGKFPEVSLVEARASRDRLKSDIAGGIDPDPMVSAQEPAASAPSALLFGELVTEYLAILRKTEPAVRTIAKNEWLLLKLAAPLHGLPVASLRASDILPILQQVAASGRRESAVRLRGVIGTVFNHAIRNDLAERNPADALKGVLPKVEVEGRAAITDEPEFAVLLRAIDSYDEPTLRHALQFSALVYGRPVETRTMRKGEIDFANSLWNVPRTTMKMRRDHVVPLPRQAIEVLKRQFEIAPGDIVFPQRRKQDRPISENALNVALDRLGYGSGIHTAHGFRSSASTILNERGWRYDVIEASLAHVDPNAVRRAYNRAAYLKERAEMAQAWADLCDEFRKAGKRRREMESLI</sequence>
<protein>
    <submittedName>
        <fullName evidence="6">Tyrosine-type recombinase/integrase</fullName>
    </submittedName>
</protein>
<feature type="domain" description="Tyr recombinase" evidence="5">
    <location>
        <begin position="203"/>
        <end position="380"/>
    </location>
</feature>
<keyword evidence="3" id="KW-0238">DNA-binding</keyword>
<dbReference type="InterPro" id="IPR013762">
    <property type="entry name" value="Integrase-like_cat_sf"/>
</dbReference>
<dbReference type="PROSITE" id="PS51898">
    <property type="entry name" value="TYR_RECOMBINASE"/>
    <property type="match status" value="1"/>
</dbReference>
<keyword evidence="2" id="KW-0229">DNA integration</keyword>
<evidence type="ECO:0000313" key="7">
    <source>
        <dbReference type="Proteomes" id="UP000664288"/>
    </source>
</evidence>